<evidence type="ECO:0000256" key="8">
    <source>
        <dbReference type="ARBA" id="ARBA00053891"/>
    </source>
</evidence>
<dbReference type="Proteomes" id="UP000245934">
    <property type="component" value="Unassembled WGS sequence"/>
</dbReference>
<comment type="caution">
    <text evidence="12">The sequence shown here is derived from an EMBL/GenBank/DDBJ whole genome shotgun (WGS) entry which is preliminary data.</text>
</comment>
<dbReference type="EMBL" id="QGMZ01000006">
    <property type="protein sequence ID" value="PWR75837.1"/>
    <property type="molecule type" value="Genomic_DNA"/>
</dbReference>
<dbReference type="Pfam" id="PF01032">
    <property type="entry name" value="FecCD"/>
    <property type="match status" value="1"/>
</dbReference>
<evidence type="ECO:0000313" key="13">
    <source>
        <dbReference type="Proteomes" id="UP000245934"/>
    </source>
</evidence>
<dbReference type="Gene3D" id="1.10.3470.10">
    <property type="entry name" value="ABC transporter involved in vitamin B12 uptake, BtuC"/>
    <property type="match status" value="1"/>
</dbReference>
<evidence type="ECO:0000313" key="12">
    <source>
        <dbReference type="EMBL" id="PWR75837.1"/>
    </source>
</evidence>
<evidence type="ECO:0000256" key="11">
    <source>
        <dbReference type="SAM" id="Phobius"/>
    </source>
</evidence>
<comment type="subunit">
    <text evidence="9">The complex is composed of two ATP-binding proteins (BtuD), two transmembrane proteins (BtuC) and a solute-binding protein (BtuF).</text>
</comment>
<dbReference type="FunFam" id="1.10.3470.10:FF:000001">
    <property type="entry name" value="Vitamin B12 ABC transporter permease BtuC"/>
    <property type="match status" value="1"/>
</dbReference>
<dbReference type="GeneID" id="97611447"/>
<evidence type="ECO:0000256" key="1">
    <source>
        <dbReference type="ARBA" id="ARBA00004651"/>
    </source>
</evidence>
<feature type="transmembrane region" description="Helical" evidence="11">
    <location>
        <begin position="184"/>
        <end position="203"/>
    </location>
</feature>
<reference evidence="12 13" key="1">
    <citation type="submission" date="2018-05" db="EMBL/GenBank/DDBJ databases">
        <title>Draft genome of Methanospirillum stamsii Pt1.</title>
        <authorList>
            <person name="Dueholm M.S."/>
            <person name="Nielsen P.H."/>
            <person name="Bakmann L.F."/>
            <person name="Otzen D.E."/>
        </authorList>
    </citation>
    <scope>NUCLEOTIDE SEQUENCE [LARGE SCALE GENOMIC DNA]</scope>
    <source>
        <strain evidence="12 13">Pt1</strain>
    </source>
</reference>
<dbReference type="GO" id="GO:0005886">
    <property type="term" value="C:plasma membrane"/>
    <property type="evidence" value="ECO:0007669"/>
    <property type="project" value="UniProtKB-SubCell"/>
</dbReference>
<organism evidence="12 13">
    <name type="scientific">Methanospirillum stamsii</name>
    <dbReference type="NCBI Taxonomy" id="1277351"/>
    <lineage>
        <taxon>Archaea</taxon>
        <taxon>Methanobacteriati</taxon>
        <taxon>Methanobacteriota</taxon>
        <taxon>Stenosarchaea group</taxon>
        <taxon>Methanomicrobia</taxon>
        <taxon>Methanomicrobiales</taxon>
        <taxon>Methanospirillaceae</taxon>
        <taxon>Methanospirillum</taxon>
    </lineage>
</organism>
<protein>
    <recommendedName>
        <fullName evidence="10">Cobalamin import system permease protein BtuC</fullName>
    </recommendedName>
</protein>
<keyword evidence="7 11" id="KW-0472">Membrane</keyword>
<sequence length="321" mass="33424">MNTIRNSLILLSLGCAVVIAVLLSVVTGPVEISVIDIITGAISNGTEAQIIFDIRLPRAIAAALVGAGLACAGAAMQTLFRNDLADPYTLGTSAGGAVGVSLAIISGALLLVPFGAFFGAIGSAFLVYILAADRKRLSTGNLLLTGIAVSMFFSSVVSVCLVFSGNNMHQIMFWLMGGLWNASWADIPLLLITLIPAGILILFSRDLNIMSCGEAETRTLGIDPEKTKLLLLAVSAGITGLVVSVSGSIGFIGLVSPHIMRIITGPDHRILIPASLGCGAILLVCADTVSRTWLGDLPVGIVTAFFGAPFFLMLIRRRSDL</sequence>
<keyword evidence="13" id="KW-1185">Reference proteome</keyword>
<dbReference type="InterPro" id="IPR000522">
    <property type="entry name" value="ABC_transptr_permease_BtuC"/>
</dbReference>
<keyword evidence="6 11" id="KW-1133">Transmembrane helix</keyword>
<dbReference type="InterPro" id="IPR037294">
    <property type="entry name" value="ABC_BtuC-like"/>
</dbReference>
<evidence type="ECO:0000256" key="5">
    <source>
        <dbReference type="ARBA" id="ARBA00022692"/>
    </source>
</evidence>
<feature type="transmembrane region" description="Helical" evidence="11">
    <location>
        <begin position="297"/>
        <end position="315"/>
    </location>
</feature>
<dbReference type="PANTHER" id="PTHR30472:SF25">
    <property type="entry name" value="ABC TRANSPORTER PERMEASE PROTEIN MJ0876-RELATED"/>
    <property type="match status" value="1"/>
</dbReference>
<feature type="transmembrane region" description="Helical" evidence="11">
    <location>
        <begin position="59"/>
        <end position="80"/>
    </location>
</feature>
<keyword evidence="5 11" id="KW-0812">Transmembrane</keyword>
<accession>A0A2V2NHF7</accession>
<feature type="transmembrane region" description="Helical" evidence="11">
    <location>
        <begin position="32"/>
        <end position="52"/>
    </location>
</feature>
<feature type="transmembrane region" description="Helical" evidence="11">
    <location>
        <begin position="7"/>
        <end position="26"/>
    </location>
</feature>
<dbReference type="GO" id="GO:0022857">
    <property type="term" value="F:transmembrane transporter activity"/>
    <property type="evidence" value="ECO:0007669"/>
    <property type="project" value="InterPro"/>
</dbReference>
<comment type="function">
    <text evidence="8">Required for corrinoid utilization. Probably part of the ABC transporter complex BtuCDF involved in cobalamin (vitamin B12) import. Probably involved in the translocation of the substrate across the membrane.</text>
</comment>
<evidence type="ECO:0000256" key="10">
    <source>
        <dbReference type="ARBA" id="ARBA00071366"/>
    </source>
</evidence>
<dbReference type="AlphaFoldDB" id="A0A2V2NHF7"/>
<evidence type="ECO:0000256" key="6">
    <source>
        <dbReference type="ARBA" id="ARBA00022989"/>
    </source>
</evidence>
<dbReference type="RefSeq" id="WP_109939415.1">
    <property type="nucleotide sequence ID" value="NZ_CP176366.1"/>
</dbReference>
<dbReference type="PANTHER" id="PTHR30472">
    <property type="entry name" value="FERRIC ENTEROBACTIN TRANSPORT SYSTEM PERMEASE PROTEIN"/>
    <property type="match status" value="1"/>
</dbReference>
<feature type="transmembrane region" description="Helical" evidence="11">
    <location>
        <begin position="142"/>
        <end position="164"/>
    </location>
</feature>
<dbReference type="OrthoDB" id="57034at2157"/>
<evidence type="ECO:0000256" key="9">
    <source>
        <dbReference type="ARBA" id="ARBA00064420"/>
    </source>
</evidence>
<comment type="similarity">
    <text evidence="2">Belongs to the binding-protein-dependent transport system permease family. FecCD subfamily.</text>
</comment>
<keyword evidence="4" id="KW-1003">Cell membrane</keyword>
<dbReference type="CDD" id="cd06550">
    <property type="entry name" value="TM_ABC_iron-siderophores_like"/>
    <property type="match status" value="1"/>
</dbReference>
<evidence type="ECO:0000256" key="3">
    <source>
        <dbReference type="ARBA" id="ARBA00022448"/>
    </source>
</evidence>
<keyword evidence="3" id="KW-0813">Transport</keyword>
<evidence type="ECO:0000256" key="4">
    <source>
        <dbReference type="ARBA" id="ARBA00022475"/>
    </source>
</evidence>
<name>A0A2V2NHF7_9EURY</name>
<feature type="transmembrane region" description="Helical" evidence="11">
    <location>
        <begin position="229"/>
        <end position="252"/>
    </location>
</feature>
<comment type="subcellular location">
    <subcellularLocation>
        <location evidence="1">Cell membrane</location>
        <topology evidence="1">Multi-pass membrane protein</topology>
    </subcellularLocation>
</comment>
<proteinExistence type="inferred from homology"/>
<gene>
    <name evidence="12" type="ORF">DLD82_01860</name>
</gene>
<evidence type="ECO:0000256" key="2">
    <source>
        <dbReference type="ARBA" id="ARBA00007935"/>
    </source>
</evidence>
<evidence type="ECO:0000256" key="7">
    <source>
        <dbReference type="ARBA" id="ARBA00023136"/>
    </source>
</evidence>
<dbReference type="SUPFAM" id="SSF81345">
    <property type="entry name" value="ABC transporter involved in vitamin B12 uptake, BtuC"/>
    <property type="match status" value="1"/>
</dbReference>
<feature type="transmembrane region" description="Helical" evidence="11">
    <location>
        <begin position="100"/>
        <end position="130"/>
    </location>
</feature>